<keyword evidence="1" id="KW-0479">Metal-binding</keyword>
<name>A0AAJ0HWY6_9PEZI</name>
<gene>
    <name evidence="4" type="ORF">B0T25DRAFT_64570</name>
</gene>
<feature type="compositionally biased region" description="Low complexity" evidence="2">
    <location>
        <begin position="148"/>
        <end position="158"/>
    </location>
</feature>
<sequence length="263" mass="28806">MEDLAGWGQFIGGEDLETWNLHLEFASMSPWLVDGLQLPQTYLMQQGVSEPQLQPQSQDASLFPMIALDALAAYNFPASLSQTGWLLDYDALNPFPYPNSNLWPFPYYADLLPPESPFTHPDRLSLLPASPPGSPLPPARYPTTLPGAAAAADRNASPPTSPTPPALLSCPTTATINIQNTYFRCTLAVASGATCGKEFRRGSELDRHVATVHERARVEVCQLCGGTRKFTRRDTLGRHMRRVHGLEEGGLRKLVGPVRGVVR</sequence>
<dbReference type="GO" id="GO:0008270">
    <property type="term" value="F:zinc ion binding"/>
    <property type="evidence" value="ECO:0007669"/>
    <property type="project" value="UniProtKB-KW"/>
</dbReference>
<dbReference type="Gene3D" id="3.30.160.60">
    <property type="entry name" value="Classic Zinc Finger"/>
    <property type="match status" value="1"/>
</dbReference>
<reference evidence="4" key="2">
    <citation type="submission" date="2023-06" db="EMBL/GenBank/DDBJ databases">
        <authorList>
            <consortium name="Lawrence Berkeley National Laboratory"/>
            <person name="Haridas S."/>
            <person name="Hensen N."/>
            <person name="Bonometti L."/>
            <person name="Westerberg I."/>
            <person name="Brannstrom I.O."/>
            <person name="Guillou S."/>
            <person name="Cros-Aarteil S."/>
            <person name="Calhoun S."/>
            <person name="Kuo A."/>
            <person name="Mondo S."/>
            <person name="Pangilinan J."/>
            <person name="Riley R."/>
            <person name="Labutti K."/>
            <person name="Andreopoulos B."/>
            <person name="Lipzen A."/>
            <person name="Chen C."/>
            <person name="Yanf M."/>
            <person name="Daum C."/>
            <person name="Ng V."/>
            <person name="Clum A."/>
            <person name="Steindorff A."/>
            <person name="Ohm R."/>
            <person name="Martin F."/>
            <person name="Silar P."/>
            <person name="Natvig D."/>
            <person name="Lalanne C."/>
            <person name="Gautier V."/>
            <person name="Ament-Velasquez S.L."/>
            <person name="Kruys A."/>
            <person name="Hutchinson M.I."/>
            <person name="Powell A.J."/>
            <person name="Barry K."/>
            <person name="Miller A.N."/>
            <person name="Grigoriev I.V."/>
            <person name="Debuchy R."/>
            <person name="Gladieux P."/>
            <person name="Thoren M.H."/>
            <person name="Johannesson H."/>
        </authorList>
    </citation>
    <scope>NUCLEOTIDE SEQUENCE</scope>
    <source>
        <strain evidence="4">CBS 955.72</strain>
    </source>
</reference>
<keyword evidence="5" id="KW-1185">Reference proteome</keyword>
<protein>
    <recommendedName>
        <fullName evidence="3">C2H2-type domain-containing protein</fullName>
    </recommendedName>
</protein>
<dbReference type="AlphaFoldDB" id="A0AAJ0HWY6"/>
<keyword evidence="1" id="KW-0863">Zinc-finger</keyword>
<evidence type="ECO:0000259" key="3">
    <source>
        <dbReference type="PROSITE" id="PS50157"/>
    </source>
</evidence>
<evidence type="ECO:0000256" key="1">
    <source>
        <dbReference type="PROSITE-ProRule" id="PRU00042"/>
    </source>
</evidence>
<proteinExistence type="predicted"/>
<feature type="compositionally biased region" description="Pro residues" evidence="2">
    <location>
        <begin position="129"/>
        <end position="140"/>
    </location>
</feature>
<evidence type="ECO:0000313" key="5">
    <source>
        <dbReference type="Proteomes" id="UP001275084"/>
    </source>
</evidence>
<evidence type="ECO:0000313" key="4">
    <source>
        <dbReference type="EMBL" id="KAK3364436.1"/>
    </source>
</evidence>
<feature type="domain" description="C2H2-type" evidence="3">
    <location>
        <begin position="183"/>
        <end position="218"/>
    </location>
</feature>
<evidence type="ECO:0000256" key="2">
    <source>
        <dbReference type="SAM" id="MobiDB-lite"/>
    </source>
</evidence>
<keyword evidence="1" id="KW-0862">Zinc</keyword>
<accession>A0AAJ0HWY6</accession>
<feature type="region of interest" description="Disordered" evidence="2">
    <location>
        <begin position="122"/>
        <end position="166"/>
    </location>
</feature>
<dbReference type="Proteomes" id="UP001275084">
    <property type="component" value="Unassembled WGS sequence"/>
</dbReference>
<reference evidence="4" key="1">
    <citation type="journal article" date="2023" name="Mol. Phylogenet. Evol.">
        <title>Genome-scale phylogeny and comparative genomics of the fungal order Sordariales.</title>
        <authorList>
            <person name="Hensen N."/>
            <person name="Bonometti L."/>
            <person name="Westerberg I."/>
            <person name="Brannstrom I.O."/>
            <person name="Guillou S."/>
            <person name="Cros-Aarteil S."/>
            <person name="Calhoun S."/>
            <person name="Haridas S."/>
            <person name="Kuo A."/>
            <person name="Mondo S."/>
            <person name="Pangilinan J."/>
            <person name="Riley R."/>
            <person name="LaButti K."/>
            <person name="Andreopoulos B."/>
            <person name="Lipzen A."/>
            <person name="Chen C."/>
            <person name="Yan M."/>
            <person name="Daum C."/>
            <person name="Ng V."/>
            <person name="Clum A."/>
            <person name="Steindorff A."/>
            <person name="Ohm R.A."/>
            <person name="Martin F."/>
            <person name="Silar P."/>
            <person name="Natvig D.O."/>
            <person name="Lalanne C."/>
            <person name="Gautier V."/>
            <person name="Ament-Velasquez S.L."/>
            <person name="Kruys A."/>
            <person name="Hutchinson M.I."/>
            <person name="Powell A.J."/>
            <person name="Barry K."/>
            <person name="Miller A.N."/>
            <person name="Grigoriev I.V."/>
            <person name="Debuchy R."/>
            <person name="Gladieux P."/>
            <person name="Hiltunen Thoren M."/>
            <person name="Johannesson H."/>
        </authorList>
    </citation>
    <scope>NUCLEOTIDE SEQUENCE</scope>
    <source>
        <strain evidence="4">CBS 955.72</strain>
    </source>
</reference>
<dbReference type="Pfam" id="PF00096">
    <property type="entry name" value="zf-C2H2"/>
    <property type="match status" value="1"/>
</dbReference>
<dbReference type="PROSITE" id="PS50157">
    <property type="entry name" value="ZINC_FINGER_C2H2_2"/>
    <property type="match status" value="1"/>
</dbReference>
<dbReference type="SUPFAM" id="SSF57667">
    <property type="entry name" value="beta-beta-alpha zinc fingers"/>
    <property type="match status" value="1"/>
</dbReference>
<organism evidence="4 5">
    <name type="scientific">Lasiosphaeria hispida</name>
    <dbReference type="NCBI Taxonomy" id="260671"/>
    <lineage>
        <taxon>Eukaryota</taxon>
        <taxon>Fungi</taxon>
        <taxon>Dikarya</taxon>
        <taxon>Ascomycota</taxon>
        <taxon>Pezizomycotina</taxon>
        <taxon>Sordariomycetes</taxon>
        <taxon>Sordariomycetidae</taxon>
        <taxon>Sordariales</taxon>
        <taxon>Lasiosphaeriaceae</taxon>
        <taxon>Lasiosphaeria</taxon>
    </lineage>
</organism>
<dbReference type="InterPro" id="IPR036236">
    <property type="entry name" value="Znf_C2H2_sf"/>
</dbReference>
<dbReference type="InterPro" id="IPR013087">
    <property type="entry name" value="Znf_C2H2_type"/>
</dbReference>
<comment type="caution">
    <text evidence="4">The sequence shown here is derived from an EMBL/GenBank/DDBJ whole genome shotgun (WGS) entry which is preliminary data.</text>
</comment>
<dbReference type="EMBL" id="JAUIQD010000001">
    <property type="protein sequence ID" value="KAK3364436.1"/>
    <property type="molecule type" value="Genomic_DNA"/>
</dbReference>